<keyword evidence="11 13" id="KW-0472">Membrane</keyword>
<evidence type="ECO:0000256" key="7">
    <source>
        <dbReference type="ARBA" id="ARBA00022792"/>
    </source>
</evidence>
<keyword evidence="7 13" id="KW-0999">Mitochondrion inner membrane</keyword>
<dbReference type="GO" id="GO:0005743">
    <property type="term" value="C:mitochondrial inner membrane"/>
    <property type="evidence" value="ECO:0007669"/>
    <property type="project" value="UniProtKB-SubCell"/>
</dbReference>
<dbReference type="SUPFAM" id="SSF48479">
    <property type="entry name" value="Cytochrome c oxidase subunit E"/>
    <property type="match status" value="1"/>
</dbReference>
<reference key="2">
    <citation type="submission" date="2011-10" db="EMBL/GenBank/DDBJ databases">
        <title>The genome and transcriptome sequence of Clonorchis sinensis provide insights into the carcinogenic liver fluke.</title>
        <authorList>
            <person name="Wang X."/>
            <person name="Huang Y."/>
            <person name="Chen W."/>
            <person name="Liu H."/>
            <person name="Guo L."/>
            <person name="Chen Y."/>
            <person name="Luo F."/>
            <person name="Zhou W."/>
            <person name="Sun J."/>
            <person name="Mao Q."/>
            <person name="Liang P."/>
            <person name="Zhou C."/>
            <person name="Tian Y."/>
            <person name="Men J."/>
            <person name="Lv X."/>
            <person name="Huang L."/>
            <person name="Zhou J."/>
            <person name="Hu Y."/>
            <person name="Li R."/>
            <person name="Zhang F."/>
            <person name="Lei H."/>
            <person name="Li X."/>
            <person name="Hu X."/>
            <person name="Liang C."/>
            <person name="Xu J."/>
            <person name="Wu Z."/>
            <person name="Yu X."/>
        </authorList>
    </citation>
    <scope>NUCLEOTIDE SEQUENCE</scope>
    <source>
        <strain>Henan</strain>
    </source>
</reference>
<evidence type="ECO:0000256" key="3">
    <source>
        <dbReference type="ARBA" id="ARBA00007972"/>
    </source>
</evidence>
<comment type="similarity">
    <text evidence="3 13">Belongs to the cytochrome c oxidase subunit 5A family.</text>
</comment>
<comment type="pathway">
    <text evidence="2 13">Energy metabolism; oxidative phosphorylation.</text>
</comment>
<keyword evidence="8 13" id="KW-0809">Transit peptide</keyword>
<dbReference type="Proteomes" id="UP000008909">
    <property type="component" value="Unassembled WGS sequence"/>
</dbReference>
<name>G7YQ15_CLOSI</name>
<organism evidence="15 16">
    <name type="scientific">Clonorchis sinensis</name>
    <name type="common">Chinese liver fluke</name>
    <dbReference type="NCBI Taxonomy" id="79923"/>
    <lineage>
        <taxon>Eukaryota</taxon>
        <taxon>Metazoa</taxon>
        <taxon>Spiralia</taxon>
        <taxon>Lophotrochozoa</taxon>
        <taxon>Platyhelminthes</taxon>
        <taxon>Trematoda</taxon>
        <taxon>Digenea</taxon>
        <taxon>Opisthorchiida</taxon>
        <taxon>Opisthorchiata</taxon>
        <taxon>Opisthorchiidae</taxon>
        <taxon>Clonorchis</taxon>
    </lineage>
</organism>
<evidence type="ECO:0000313" key="15">
    <source>
        <dbReference type="EMBL" id="GAA55046.1"/>
    </source>
</evidence>
<evidence type="ECO:0000313" key="16">
    <source>
        <dbReference type="Proteomes" id="UP000008909"/>
    </source>
</evidence>
<keyword evidence="9 13" id="KW-0408">Iron</keyword>
<dbReference type="GO" id="GO:0045277">
    <property type="term" value="C:respiratory chain complex IV"/>
    <property type="evidence" value="ECO:0007669"/>
    <property type="project" value="UniProtKB-UniRule"/>
</dbReference>
<dbReference type="GO" id="GO:0046872">
    <property type="term" value="F:metal ion binding"/>
    <property type="evidence" value="ECO:0007669"/>
    <property type="project" value="UniProtKB-UniRule"/>
</dbReference>
<evidence type="ECO:0000256" key="12">
    <source>
        <dbReference type="ARBA" id="ARBA00031049"/>
    </source>
</evidence>
<dbReference type="PANTHER" id="PTHR14200">
    <property type="entry name" value="CYTOCHROME C OXIDASE POLYPEPTIDE"/>
    <property type="match status" value="1"/>
</dbReference>
<dbReference type="CDD" id="cd00923">
    <property type="entry name" value="Cyt_c_Oxidase_Va"/>
    <property type="match status" value="1"/>
</dbReference>
<dbReference type="PANTHER" id="PTHR14200:SF11">
    <property type="entry name" value="CYTOCHROME C OXIDASE SUBUNIT 5A, MITOCHONDRIAL"/>
    <property type="match status" value="1"/>
</dbReference>
<protein>
    <recommendedName>
        <fullName evidence="4 13">Cytochrome c oxidase subunit 5A, mitochondrial</fullName>
    </recommendedName>
    <alternativeName>
        <fullName evidence="12 13">Cytochrome c oxidase polypeptide Va</fullName>
    </alternativeName>
</protein>
<accession>G7YQ15</accession>
<evidence type="ECO:0000256" key="11">
    <source>
        <dbReference type="ARBA" id="ARBA00023136"/>
    </source>
</evidence>
<evidence type="ECO:0000256" key="8">
    <source>
        <dbReference type="ARBA" id="ARBA00022946"/>
    </source>
</evidence>
<evidence type="ECO:0000256" key="10">
    <source>
        <dbReference type="ARBA" id="ARBA00023128"/>
    </source>
</evidence>
<evidence type="ECO:0000256" key="1">
    <source>
        <dbReference type="ARBA" id="ARBA00004443"/>
    </source>
</evidence>
<keyword evidence="5 13" id="KW-0349">Heme</keyword>
<proteinExistence type="inferred from homology"/>
<reference evidence="15" key="1">
    <citation type="journal article" date="2011" name="Genome Biol.">
        <title>The draft genome of the carcinogenic human liver fluke Clonorchis sinensis.</title>
        <authorList>
            <person name="Wang X."/>
            <person name="Chen W."/>
            <person name="Huang Y."/>
            <person name="Sun J."/>
            <person name="Men J."/>
            <person name="Liu H."/>
            <person name="Luo F."/>
            <person name="Guo L."/>
            <person name="Lv X."/>
            <person name="Deng C."/>
            <person name="Zhou C."/>
            <person name="Fan Y."/>
            <person name="Li X."/>
            <person name="Huang L."/>
            <person name="Hu Y."/>
            <person name="Liang C."/>
            <person name="Hu X."/>
            <person name="Xu J."/>
            <person name="Yu X."/>
        </authorList>
    </citation>
    <scope>NUCLEOTIDE SEQUENCE [LARGE SCALE GENOMIC DNA]</scope>
    <source>
        <strain evidence="15">Henan</strain>
    </source>
</reference>
<comment type="subcellular location">
    <subcellularLocation>
        <location evidence="1 13">Mitochondrion inner membrane</location>
        <topology evidence="1 13">Peripheral membrane protein</topology>
        <orientation evidence="1 13">Matrix side</orientation>
    </subcellularLocation>
</comment>
<evidence type="ECO:0000256" key="6">
    <source>
        <dbReference type="ARBA" id="ARBA00022723"/>
    </source>
</evidence>
<dbReference type="AlphaFoldDB" id="G7YQ15"/>
<keyword evidence="16" id="KW-1185">Reference proteome</keyword>
<comment type="function">
    <text evidence="13">Component of the cytochrome c oxidase, the last enzyme in the mitochondrial electron transport chain which drives oxidative phosphorylation. The respiratory chain contains 3 multisubunit complexes succinate dehydrogenase (complex II, CII), ubiquinol-cytochrome c oxidoreductase (cytochrome b-c1 complex, complex III, CIII) and cytochrome c oxidase (complex IV, CIV), that cooperate to transfer electrons derived from NADH and succinate to molecular oxygen, creating an electrochemical gradient over the inner membrane that drives transmembrane transport and the ATP synthase. Cytochrome c oxidase is the component of the respiratory chain that catalyzes the reduction of oxygen to water. Electrons originating from reduced cytochrome c in the intermembrane space (IMS) are transferred via the dinuclear copper A center (CU(A)) of subunit 2 and heme A of subunit 1 to the active site in subunit 1, a binuclear center (BNC) formed by heme A3 and copper B (CU(B)). The BNC reduces molecular oxygen to 2 water molecules using 4 electrons from cytochrome c in the IMS and 4 protons from the mitochondrial matrix.</text>
</comment>
<dbReference type="InterPro" id="IPR036545">
    <property type="entry name" value="Cyt_c_oxidase_su5A/6_sf"/>
</dbReference>
<dbReference type="GO" id="GO:0006123">
    <property type="term" value="P:mitochondrial electron transport, cytochrome c to oxygen"/>
    <property type="evidence" value="ECO:0007669"/>
    <property type="project" value="UniProtKB-UniRule"/>
</dbReference>
<evidence type="ECO:0000256" key="4">
    <source>
        <dbReference type="ARBA" id="ARBA00021968"/>
    </source>
</evidence>
<keyword evidence="6 13" id="KW-0479">Metal-binding</keyword>
<evidence type="ECO:0000256" key="9">
    <source>
        <dbReference type="ARBA" id="ARBA00023004"/>
    </source>
</evidence>
<evidence type="ECO:0000256" key="2">
    <source>
        <dbReference type="ARBA" id="ARBA00004673"/>
    </source>
</evidence>
<sequence length="422" mass="48203">MIRILKGFAATNQGTVRLTEISASVCFVAPLSSPKNYKIIIGKPPLLIYWTDTTIMRIQPANISQSQFRSMMNLKLKCIINSISFISPLNFLRHLTVMKGRGYEGPDFALRLWFSRYDLRVLSRTLAAELIEQVRPSADAGRNSGAGRPKPRVELILTVRCCDGRKCCARQVNVKFRGQLVYKVEYNAKDEDVEKMQAAIVRLKYACSARLARTASNSAMKWVVDADVDNHQRKVTLRSNYSKGSCQSNRPLFRSVHTTQRMQASELQVKPEERSAAETGSQRETFLRPLVKAGAHSTNPEYFNRVEPYETYRSRFLNAFNDQSLDSWWVRHWLLNLHQEDAIPPPEVVESALRACRRLNDIALAIRFLETIRLKCKVVSGSWDWMQKELDPTMKELGIPTLATLGYEKPQFAFPDPDDCFT</sequence>
<evidence type="ECO:0000256" key="14">
    <source>
        <dbReference type="SAM" id="MobiDB-lite"/>
    </source>
</evidence>
<dbReference type="EMBL" id="DF143956">
    <property type="protein sequence ID" value="GAA55046.1"/>
    <property type="molecule type" value="Genomic_DNA"/>
</dbReference>
<evidence type="ECO:0000256" key="5">
    <source>
        <dbReference type="ARBA" id="ARBA00022617"/>
    </source>
</evidence>
<dbReference type="Gene3D" id="1.25.40.40">
    <property type="entry name" value="Cytochrome c oxidase, subunit Va/VI"/>
    <property type="match status" value="1"/>
</dbReference>
<dbReference type="InterPro" id="IPR003204">
    <property type="entry name" value="Cyt_c_oxidase_su5A/6"/>
</dbReference>
<keyword evidence="10 13" id="KW-0496">Mitochondrion</keyword>
<gene>
    <name evidence="15" type="ORF">CLF_106562</name>
</gene>
<dbReference type="UniPathway" id="UPA00705"/>
<dbReference type="Pfam" id="PF02284">
    <property type="entry name" value="COX5A"/>
    <property type="match status" value="1"/>
</dbReference>
<feature type="region of interest" description="Disordered" evidence="14">
    <location>
        <begin position="263"/>
        <end position="282"/>
    </location>
</feature>
<comment type="subunit">
    <text evidence="13">Component of the cytochrome c oxidase (complex IV, CIV), a multisubunit enzyme composed of a catalytic core of 3 subunits and several supernumerary subunits. The complex exists as a monomer or a dimer and forms supercomplexes (SCs) in the inner mitochondrial membrane with ubiquinol-cytochrome c oxidoreductase (cytochrome b-c1 complex, complex III, CIII).</text>
</comment>
<evidence type="ECO:0000256" key="13">
    <source>
        <dbReference type="RuleBase" id="RU368103"/>
    </source>
</evidence>